<dbReference type="PANTHER" id="PTHR11362">
    <property type="entry name" value="PHOSPHATIDYLETHANOLAMINE-BINDING PROTEIN"/>
    <property type="match status" value="1"/>
</dbReference>
<dbReference type="InterPro" id="IPR004354">
    <property type="entry name" value="Meiotic_Rec114"/>
</dbReference>
<name>A0A261Y7V5_9FUNG</name>
<comment type="caution">
    <text evidence="2">The sequence shown here is derived from an EMBL/GenBank/DDBJ whole genome shotgun (WGS) entry which is preliminary data.</text>
</comment>
<feature type="region of interest" description="Disordered" evidence="1">
    <location>
        <begin position="186"/>
        <end position="216"/>
    </location>
</feature>
<dbReference type="Proteomes" id="UP000242875">
    <property type="component" value="Unassembled WGS sequence"/>
</dbReference>
<gene>
    <name evidence="2" type="ORF">BZG36_00307</name>
</gene>
<dbReference type="InterPro" id="IPR035810">
    <property type="entry name" value="PEBP_euk"/>
</dbReference>
<proteinExistence type="predicted"/>
<evidence type="ECO:0000256" key="1">
    <source>
        <dbReference type="SAM" id="MobiDB-lite"/>
    </source>
</evidence>
<dbReference type="EMBL" id="MVBO01000002">
    <property type="protein sequence ID" value="OZJ06705.1"/>
    <property type="molecule type" value="Genomic_DNA"/>
</dbReference>
<feature type="region of interest" description="Disordered" evidence="1">
    <location>
        <begin position="278"/>
        <end position="298"/>
    </location>
</feature>
<organism evidence="2 3">
    <name type="scientific">Bifiguratus adelaidae</name>
    <dbReference type="NCBI Taxonomy" id="1938954"/>
    <lineage>
        <taxon>Eukaryota</taxon>
        <taxon>Fungi</taxon>
        <taxon>Fungi incertae sedis</taxon>
        <taxon>Mucoromycota</taxon>
        <taxon>Mucoromycotina</taxon>
        <taxon>Endogonomycetes</taxon>
        <taxon>Endogonales</taxon>
        <taxon>Endogonales incertae sedis</taxon>
        <taxon>Bifiguratus</taxon>
    </lineage>
</organism>
<feature type="compositionally biased region" description="Polar residues" evidence="1">
    <location>
        <begin position="223"/>
        <end position="235"/>
    </location>
</feature>
<dbReference type="GO" id="GO:0007131">
    <property type="term" value="P:reciprocal meiotic recombination"/>
    <property type="evidence" value="ECO:0007669"/>
    <property type="project" value="InterPro"/>
</dbReference>
<protein>
    <submittedName>
        <fullName evidence="2">Uncharacterized protein</fullName>
    </submittedName>
</protein>
<dbReference type="Gene3D" id="1.20.58.1180">
    <property type="match status" value="1"/>
</dbReference>
<dbReference type="InterPro" id="IPR036610">
    <property type="entry name" value="PEBP-like_sf"/>
</dbReference>
<feature type="region of interest" description="Disordered" evidence="1">
    <location>
        <begin position="223"/>
        <end position="242"/>
    </location>
</feature>
<dbReference type="Pfam" id="PF01161">
    <property type="entry name" value="PBP"/>
    <property type="match status" value="1"/>
</dbReference>
<evidence type="ECO:0000313" key="2">
    <source>
        <dbReference type="EMBL" id="OZJ06705.1"/>
    </source>
</evidence>
<feature type="compositionally biased region" description="Low complexity" evidence="1">
    <location>
        <begin position="199"/>
        <end position="208"/>
    </location>
</feature>
<accession>A0A261Y7V5</accession>
<sequence length="662" mass="74431">MVISYAIEKYSVLRKATADNTQTSWDHNTSPNIVLQIDTVRRKESLQLAQIKELKIVVGKSVVERVSFDPPEVARTRFKAMVRGQTIGFRHVASDNSVKKYQLKFRHATECSQAAEYLEPFIVYQGRMQGVDSQLSQGTDYSPSIATTIDDKLLRSIELSSNNGLGRANSMLSSQRATAVDTQTMLGRQSAVASPPPTRSSSSMYSPSGNQNIRNAGTLDTLSMSSRNTVGTSSIFHGPSRRWEQNSDAHSLTWSPNQASQTPRRSLLEEARATLQSLASSSTYEPISEPSNRDNRDALVPTEDIEGFTPLSASYRWSDEQLRNWAMKTLKDPKFVHIIASQRQCIRRGIATADTAPKYPAPALGVNPAFDEALKVIAADKAERLTKLQSVGKELAKLKKVSSPSTAQKAQLATLTGLKNDIEVKAHLNDSEIRWRFDQGYVDMSQPVYRFLKHRHFSRQPKSKLMERVTQMRVIPDLLKPSFDPSVEVNLFFKDDSSTEPGVFLKTEDVGAIDLNSPDQENRTYQQYCHWLVANVPLSTTSPGVNVSDNNTLLSYIPPHPQRGTKYHRYTVIVYQQNGDGQLELDIANRPQSRERFDLGTFAETHKLQPVGVTFFRQVWSPATSSVYTDILKEKEPHYGRLPRIDPYVDETGRKIRKYVRV</sequence>
<dbReference type="Pfam" id="PF03525">
    <property type="entry name" value="Meiotic_rec114"/>
    <property type="match status" value="1"/>
</dbReference>
<dbReference type="SUPFAM" id="SSF49777">
    <property type="entry name" value="PEBP-like"/>
    <property type="match status" value="1"/>
</dbReference>
<dbReference type="AlphaFoldDB" id="A0A261Y7V5"/>
<dbReference type="CDD" id="cd00866">
    <property type="entry name" value="PEBP_euk"/>
    <property type="match status" value="1"/>
</dbReference>
<evidence type="ECO:0000313" key="3">
    <source>
        <dbReference type="Proteomes" id="UP000242875"/>
    </source>
</evidence>
<dbReference type="Gene3D" id="3.90.280.10">
    <property type="entry name" value="PEBP-like"/>
    <property type="match status" value="1"/>
</dbReference>
<keyword evidence="3" id="KW-1185">Reference proteome</keyword>
<dbReference type="PANTHER" id="PTHR11362:SF82">
    <property type="entry name" value="PHOSPHATIDYLETHANOLAMINE-BINDING PROTEIN 4"/>
    <property type="match status" value="1"/>
</dbReference>
<dbReference type="OrthoDB" id="2153661at2759"/>
<reference evidence="2 3" key="1">
    <citation type="journal article" date="2017" name="Mycologia">
        <title>Bifiguratus adelaidae, gen. et sp. nov., a new member of Mucoromycotina in endophytic and soil-dwelling habitats.</title>
        <authorList>
            <person name="Torres-Cruz T.J."/>
            <person name="Billingsley Tobias T.L."/>
            <person name="Almatruk M."/>
            <person name="Hesse C."/>
            <person name="Kuske C.R."/>
            <person name="Desiro A."/>
            <person name="Benucci G.M."/>
            <person name="Bonito G."/>
            <person name="Stajich J.E."/>
            <person name="Dunlap C."/>
            <person name="Arnold A.E."/>
            <person name="Porras-Alfaro A."/>
        </authorList>
    </citation>
    <scope>NUCLEOTIDE SEQUENCE [LARGE SCALE GENOMIC DNA]</scope>
    <source>
        <strain evidence="2 3">AZ0501</strain>
    </source>
</reference>
<dbReference type="InterPro" id="IPR008914">
    <property type="entry name" value="PEBP"/>
</dbReference>